<dbReference type="AlphaFoldDB" id="A0A6N9Q7V7"/>
<proteinExistence type="predicted"/>
<keyword evidence="2" id="KW-0175">Coiled coil</keyword>
<gene>
    <name evidence="4" type="ORF">ERL59_17660</name>
</gene>
<comment type="subcellular location">
    <subcellularLocation>
        <location evidence="1">Virion</location>
    </subcellularLocation>
</comment>
<organism evidence="4 5">
    <name type="scientific">Chengkuizengella marina</name>
    <dbReference type="NCBI Taxonomy" id="2507566"/>
    <lineage>
        <taxon>Bacteria</taxon>
        <taxon>Bacillati</taxon>
        <taxon>Bacillota</taxon>
        <taxon>Bacilli</taxon>
        <taxon>Bacillales</taxon>
        <taxon>Paenibacillaceae</taxon>
        <taxon>Chengkuizengella</taxon>
    </lineage>
</organism>
<dbReference type="Pfam" id="PF05065">
    <property type="entry name" value="Phage_capsid"/>
    <property type="match status" value="1"/>
</dbReference>
<feature type="coiled-coil region" evidence="2">
    <location>
        <begin position="38"/>
        <end position="65"/>
    </location>
</feature>
<evidence type="ECO:0000313" key="5">
    <source>
        <dbReference type="Proteomes" id="UP000448943"/>
    </source>
</evidence>
<dbReference type="NCBIfam" id="TIGR01554">
    <property type="entry name" value="major_cap_HK97"/>
    <property type="match status" value="1"/>
</dbReference>
<sequence>MTLYELKESLATVGSELKKIESDISAKAANPTIPIEEIQSLKSKKKDVKERFDLLKEQHDELETEQKAKLKAKMNANSSKMNPDLSSHDPKSRIVAAKAELIRSTIRNRTISDETKAALGDNNATGGEKLLPKTVTNELLHEPFVKNPLRKLSDYTGISNLEIPKITFTIDDDDFINDEETAKEIKADGDSIAFGRHKFKVKVPVSETILAGTDTNLVQTVDRALQSGLAAKEKKVAFAVTPKAGEEKMSFYNVSITEISGETKYKSIKAAIADLHEDFRENTSITMRYSDYLDIIETLANGNTTLYNAPPEQVLGKPVEFCDSAVDPIIGDFKYSHFNYDPSFIYDRDKDVNKGIELFVLTAYFDHKIKLKSAFRIAKVVPEV</sequence>
<dbReference type="OrthoDB" id="1937417at2"/>
<evidence type="ECO:0000259" key="3">
    <source>
        <dbReference type="Pfam" id="PF05065"/>
    </source>
</evidence>
<dbReference type="SUPFAM" id="SSF56563">
    <property type="entry name" value="Major capsid protein gp5"/>
    <property type="match status" value="1"/>
</dbReference>
<dbReference type="EMBL" id="SIJB01000041">
    <property type="protein sequence ID" value="NBI30781.1"/>
    <property type="molecule type" value="Genomic_DNA"/>
</dbReference>
<accession>A0A6N9Q7V7</accession>
<reference evidence="4 5" key="1">
    <citation type="submission" date="2019-01" db="EMBL/GenBank/DDBJ databases">
        <title>Chengkuizengella sp. nov., isolated from deep-sea sediment of East Pacific Ocean.</title>
        <authorList>
            <person name="Yang J."/>
            <person name="Lai Q."/>
            <person name="Shao Z."/>
        </authorList>
    </citation>
    <scope>NUCLEOTIDE SEQUENCE [LARGE SCALE GENOMIC DNA]</scope>
    <source>
        <strain evidence="4 5">YPA3-1-1</strain>
    </source>
</reference>
<evidence type="ECO:0000256" key="1">
    <source>
        <dbReference type="ARBA" id="ARBA00004328"/>
    </source>
</evidence>
<dbReference type="Proteomes" id="UP000448943">
    <property type="component" value="Unassembled WGS sequence"/>
</dbReference>
<keyword evidence="5" id="KW-1185">Reference proteome</keyword>
<feature type="domain" description="Phage capsid-like C-terminal" evidence="3">
    <location>
        <begin position="130"/>
        <end position="379"/>
    </location>
</feature>
<evidence type="ECO:0000256" key="2">
    <source>
        <dbReference type="SAM" id="Coils"/>
    </source>
</evidence>
<dbReference type="InterPro" id="IPR054612">
    <property type="entry name" value="Phage_capsid-like_C"/>
</dbReference>
<dbReference type="InterPro" id="IPR024455">
    <property type="entry name" value="Phage_capsid"/>
</dbReference>
<protein>
    <submittedName>
        <fullName evidence="4">Phage major capsid protein</fullName>
    </submittedName>
</protein>
<name>A0A6N9Q7V7_9BACL</name>
<evidence type="ECO:0000313" key="4">
    <source>
        <dbReference type="EMBL" id="NBI30781.1"/>
    </source>
</evidence>
<comment type="caution">
    <text evidence="4">The sequence shown here is derived from an EMBL/GenBank/DDBJ whole genome shotgun (WGS) entry which is preliminary data.</text>
</comment>
<dbReference type="RefSeq" id="WP_160647592.1">
    <property type="nucleotide sequence ID" value="NZ_SIJB01000041.1"/>
</dbReference>